<accession>A0ABT0N600</accession>
<dbReference type="RefSeq" id="WP_249248568.1">
    <property type="nucleotide sequence ID" value="NZ_JAKIKT010000002.1"/>
</dbReference>
<protein>
    <recommendedName>
        <fullName evidence="4">Pilus assembly protein</fullName>
    </recommendedName>
</protein>
<feature type="transmembrane region" description="Helical" evidence="1">
    <location>
        <begin position="12"/>
        <end position="32"/>
    </location>
</feature>
<name>A0ABT0N600_9GAMM</name>
<keyword evidence="1" id="KW-1133">Transmembrane helix</keyword>
<evidence type="ECO:0000256" key="1">
    <source>
        <dbReference type="SAM" id="Phobius"/>
    </source>
</evidence>
<evidence type="ECO:0000313" key="3">
    <source>
        <dbReference type="Proteomes" id="UP001202831"/>
    </source>
</evidence>
<keyword evidence="1" id="KW-0812">Transmembrane</keyword>
<comment type="caution">
    <text evidence="2">The sequence shown here is derived from an EMBL/GenBank/DDBJ whole genome shotgun (WGS) entry which is preliminary data.</text>
</comment>
<keyword evidence="3" id="KW-1185">Reference proteome</keyword>
<gene>
    <name evidence="2" type="ORF">L2725_08640</name>
</gene>
<dbReference type="Proteomes" id="UP001202831">
    <property type="component" value="Unassembled WGS sequence"/>
</dbReference>
<reference evidence="2 3" key="1">
    <citation type="submission" date="2022-01" db="EMBL/GenBank/DDBJ databases">
        <title>Whole genome-based taxonomy of the Shewanellaceae.</title>
        <authorList>
            <person name="Martin-Rodriguez A.J."/>
        </authorList>
    </citation>
    <scope>NUCLEOTIDE SEQUENCE [LARGE SCALE GENOMIC DNA]</scope>
    <source>
        <strain evidence="2 3">DSM 21332</strain>
    </source>
</reference>
<proteinExistence type="predicted"/>
<sequence>MTNRKQKGQSLVEMSVAVAFVVIPLLVLLPFISKLTGMQHRADQAAHYTAWERTVWYNSAPSRMPNVSGVYAARRTETDIAKQLPWRIYQRDGNALFTTSQREWSWQENLHPMLRVQLGERGQLEPLLADATENAPDEDELAKFTGLQSSGSQLPGSLGRAVGTAVNLLSFTGFRLEQDQFYQTRVESQLEQLDLEPFDELTLNISGNSALLATGWNAAGPHHLKNRSERLVLTNYMNNGVIRWAQRLLGILPFGRELRPSSLKLGHLEPDVLPQNRLCNYGSRDCGER</sequence>
<organism evidence="2 3">
    <name type="scientific">Shewanella corallii</name>
    <dbReference type="NCBI Taxonomy" id="560080"/>
    <lineage>
        <taxon>Bacteria</taxon>
        <taxon>Pseudomonadati</taxon>
        <taxon>Pseudomonadota</taxon>
        <taxon>Gammaproteobacteria</taxon>
        <taxon>Alteromonadales</taxon>
        <taxon>Shewanellaceae</taxon>
        <taxon>Shewanella</taxon>
    </lineage>
</organism>
<dbReference type="EMBL" id="JAKIKT010000002">
    <property type="protein sequence ID" value="MCL2913859.1"/>
    <property type="molecule type" value="Genomic_DNA"/>
</dbReference>
<evidence type="ECO:0000313" key="2">
    <source>
        <dbReference type="EMBL" id="MCL2913859.1"/>
    </source>
</evidence>
<evidence type="ECO:0008006" key="4">
    <source>
        <dbReference type="Google" id="ProtNLM"/>
    </source>
</evidence>
<keyword evidence="1" id="KW-0472">Membrane</keyword>